<dbReference type="RefSeq" id="WP_086639658.1">
    <property type="nucleotide sequence ID" value="NZ_JBDNLD010000074.1"/>
</dbReference>
<proteinExistence type="predicted"/>
<feature type="transmembrane region" description="Helical" evidence="1">
    <location>
        <begin position="40"/>
        <end position="61"/>
    </location>
</feature>
<evidence type="ECO:0000313" key="3">
    <source>
        <dbReference type="Proteomes" id="UP000194931"/>
    </source>
</evidence>
<dbReference type="STRING" id="1236501.GCA_000613865_02401"/>
<dbReference type="EMBL" id="JOPJ01000022">
    <property type="protein sequence ID" value="OUJ11801.1"/>
    <property type="molecule type" value="Genomic_DNA"/>
</dbReference>
<accession>A0A252BSX9</accession>
<reference evidence="3" key="1">
    <citation type="submission" date="2014-06" db="EMBL/GenBank/DDBJ databases">
        <authorList>
            <person name="Winans N.J."/>
            <person name="Newell P.D."/>
            <person name="Douglas A.E."/>
        </authorList>
    </citation>
    <scope>NUCLEOTIDE SEQUENCE [LARGE SCALE GENOMIC DNA]</scope>
</reference>
<name>A0A252BSX9_9PROT</name>
<keyword evidence="1" id="KW-0812">Transmembrane</keyword>
<gene>
    <name evidence="2" type="ORF">HK26_05620</name>
</gene>
<keyword evidence="3" id="KW-1185">Reference proteome</keyword>
<comment type="caution">
    <text evidence="2">The sequence shown here is derived from an EMBL/GenBank/DDBJ whole genome shotgun (WGS) entry which is preliminary data.</text>
</comment>
<sequence>MTKSGLPKSWPIAVFCCLVILSVSIAAFCIGIVVIQDFNIIPGCLWLVVSALTLWLSDVCIDWHNRPTP</sequence>
<dbReference type="OrthoDB" id="7219826at2"/>
<protein>
    <submittedName>
        <fullName evidence="2">Uncharacterized protein</fullName>
    </submittedName>
</protein>
<organism evidence="2 3">
    <name type="scientific">Acetobacter okinawensis</name>
    <dbReference type="NCBI Taxonomy" id="1076594"/>
    <lineage>
        <taxon>Bacteria</taxon>
        <taxon>Pseudomonadati</taxon>
        <taxon>Pseudomonadota</taxon>
        <taxon>Alphaproteobacteria</taxon>
        <taxon>Acetobacterales</taxon>
        <taxon>Acetobacteraceae</taxon>
        <taxon>Acetobacter</taxon>
    </lineage>
</organism>
<evidence type="ECO:0000256" key="1">
    <source>
        <dbReference type="SAM" id="Phobius"/>
    </source>
</evidence>
<keyword evidence="1" id="KW-0472">Membrane</keyword>
<feature type="transmembrane region" description="Helical" evidence="1">
    <location>
        <begin position="12"/>
        <end position="34"/>
    </location>
</feature>
<keyword evidence="1" id="KW-1133">Transmembrane helix</keyword>
<dbReference type="Proteomes" id="UP000194931">
    <property type="component" value="Unassembled WGS sequence"/>
</dbReference>
<dbReference type="AlphaFoldDB" id="A0A252BSX9"/>
<evidence type="ECO:0000313" key="2">
    <source>
        <dbReference type="EMBL" id="OUJ11801.1"/>
    </source>
</evidence>